<organism evidence="2 3">
    <name type="scientific">Aspergillus oryzae</name>
    <name type="common">Yellow koji mold</name>
    <dbReference type="NCBI Taxonomy" id="5062"/>
    <lineage>
        <taxon>Eukaryota</taxon>
        <taxon>Fungi</taxon>
        <taxon>Dikarya</taxon>
        <taxon>Ascomycota</taxon>
        <taxon>Pezizomycotina</taxon>
        <taxon>Eurotiomycetes</taxon>
        <taxon>Eurotiomycetidae</taxon>
        <taxon>Eurotiales</taxon>
        <taxon>Aspergillaceae</taxon>
        <taxon>Aspergillus</taxon>
        <taxon>Aspergillus subgen. Circumdati</taxon>
    </lineage>
</organism>
<dbReference type="AlphaFoldDB" id="A0AAN4Y6L4"/>
<evidence type="ECO:0000313" key="2">
    <source>
        <dbReference type="EMBL" id="GMG23579.1"/>
    </source>
</evidence>
<dbReference type="Proteomes" id="UP001165205">
    <property type="component" value="Unassembled WGS sequence"/>
</dbReference>
<dbReference type="EMBL" id="BSYA01000006">
    <property type="protein sequence ID" value="GMG23579.1"/>
    <property type="molecule type" value="Genomic_DNA"/>
</dbReference>
<name>A0AAN4Y6L4_ASPOZ</name>
<feature type="region of interest" description="Disordered" evidence="1">
    <location>
        <begin position="1"/>
        <end position="94"/>
    </location>
</feature>
<gene>
    <name evidence="2" type="ORF">Aory04_000098800</name>
</gene>
<feature type="compositionally biased region" description="Basic residues" evidence="1">
    <location>
        <begin position="57"/>
        <end position="74"/>
    </location>
</feature>
<evidence type="ECO:0000313" key="3">
    <source>
        <dbReference type="Proteomes" id="UP001165205"/>
    </source>
</evidence>
<sequence length="150" mass="16496">MADAPSAAYQTSPNHGLSSSQDGRSVNSRPDTRPSTTYDPLASETTQDPQIDSKSTTGKRAKRKKKHRKRRNRRQSFIGAEDPHAGAPTTPGPEVEHMAMMADQTKSRGALPFYKLGRDLSSTSLESEALLDHRYVLSLMLVSMLVLLLT</sequence>
<protein>
    <submittedName>
        <fullName evidence="2">Unnamed protein product</fullName>
    </submittedName>
</protein>
<accession>A0AAN4Y6L4</accession>
<reference evidence="2" key="1">
    <citation type="submission" date="2023-04" db="EMBL/GenBank/DDBJ databases">
        <title>Aspergillus oryzae NBRC 4228.</title>
        <authorList>
            <person name="Ichikawa N."/>
            <person name="Sato H."/>
            <person name="Tonouchi N."/>
        </authorList>
    </citation>
    <scope>NUCLEOTIDE SEQUENCE</scope>
    <source>
        <strain evidence="2">NBRC 4228</strain>
    </source>
</reference>
<feature type="compositionally biased region" description="Polar residues" evidence="1">
    <location>
        <begin position="8"/>
        <end position="56"/>
    </location>
</feature>
<evidence type="ECO:0000256" key="1">
    <source>
        <dbReference type="SAM" id="MobiDB-lite"/>
    </source>
</evidence>
<comment type="caution">
    <text evidence="2">The sequence shown here is derived from an EMBL/GenBank/DDBJ whole genome shotgun (WGS) entry which is preliminary data.</text>
</comment>
<proteinExistence type="predicted"/>